<evidence type="ECO:0000256" key="1">
    <source>
        <dbReference type="SAM" id="Phobius"/>
    </source>
</evidence>
<keyword evidence="1" id="KW-0812">Transmembrane</keyword>
<keyword evidence="1" id="KW-1133">Transmembrane helix</keyword>
<feature type="transmembrane region" description="Helical" evidence="1">
    <location>
        <begin position="20"/>
        <end position="43"/>
    </location>
</feature>
<organism evidence="2 3">
    <name type="scientific">Altericroceibacterium endophyticum</name>
    <dbReference type="NCBI Taxonomy" id="1808508"/>
    <lineage>
        <taxon>Bacteria</taxon>
        <taxon>Pseudomonadati</taxon>
        <taxon>Pseudomonadota</taxon>
        <taxon>Alphaproteobacteria</taxon>
        <taxon>Sphingomonadales</taxon>
        <taxon>Erythrobacteraceae</taxon>
        <taxon>Altericroceibacterium</taxon>
    </lineage>
</organism>
<keyword evidence="3" id="KW-1185">Reference proteome</keyword>
<feature type="transmembrane region" description="Helical" evidence="1">
    <location>
        <begin position="146"/>
        <end position="167"/>
    </location>
</feature>
<feature type="transmembrane region" description="Helical" evidence="1">
    <location>
        <begin position="112"/>
        <end position="134"/>
    </location>
</feature>
<proteinExistence type="predicted"/>
<dbReference type="OrthoDB" id="2955631at2"/>
<evidence type="ECO:0000313" key="3">
    <source>
        <dbReference type="Proteomes" id="UP000438476"/>
    </source>
</evidence>
<keyword evidence="1" id="KW-0472">Membrane</keyword>
<comment type="caution">
    <text evidence="2">The sequence shown here is derived from an EMBL/GenBank/DDBJ whole genome shotgun (WGS) entry which is preliminary data.</text>
</comment>
<name>A0A6I4T8N2_9SPHN</name>
<dbReference type="Pfam" id="PF10011">
    <property type="entry name" value="DUF2254"/>
    <property type="match status" value="1"/>
</dbReference>
<sequence>MRREAQFGGAAFWTLRQLIINYWALPLIAVIAAPVAAIVSLWLGQHGASEFLLARDLAPVASAETAKELASTATGVTAAFLTLYFSITLLVLTLAAGNLGVRLIDRWIDKRLVRISMAGLAFCLVFSLIILAAIDPAADMADVPLFSLLVLIILQMINIAMMGVSLHDLGRTMFVDRSIARIGRDAATPNLPVTAGEAWRGEWAQTIPARRTGYVEGINYAWLAKKLSDHPGRLHFCKAPGAHVLEGEALVLCERDGVDPHYIDKAIAIGDFRSDGQGPVFFIRLLVEIAARALSPGINDSYTARAACDALTHAMAGQLGSWVDRADQPLYADDCRFEIPGQDFAALFAGPLATLRQSAADYPAIAARMIDNFGRLLHHDAMMNRSPELRAFLCTQADALADHALAQTQQHLDRETLESARRNCVGEAA</sequence>
<feature type="transmembrane region" description="Helical" evidence="1">
    <location>
        <begin position="78"/>
        <end position="100"/>
    </location>
</feature>
<protein>
    <submittedName>
        <fullName evidence="2">DUF2254 domain-containing protein</fullName>
    </submittedName>
</protein>
<dbReference type="AlphaFoldDB" id="A0A6I4T8N2"/>
<dbReference type="RefSeq" id="WP_160737053.1">
    <property type="nucleotide sequence ID" value="NZ_WTYT01000005.1"/>
</dbReference>
<dbReference type="Proteomes" id="UP000438476">
    <property type="component" value="Unassembled WGS sequence"/>
</dbReference>
<dbReference type="EMBL" id="WTYT01000005">
    <property type="protein sequence ID" value="MXO66622.1"/>
    <property type="molecule type" value="Genomic_DNA"/>
</dbReference>
<reference evidence="2 3" key="1">
    <citation type="submission" date="2019-12" db="EMBL/GenBank/DDBJ databases">
        <title>Genomic-based taxomic classification of the family Erythrobacteraceae.</title>
        <authorList>
            <person name="Xu L."/>
        </authorList>
    </citation>
    <scope>NUCLEOTIDE SEQUENCE [LARGE SCALE GENOMIC DNA]</scope>
    <source>
        <strain evidence="2 3">LMG 29518</strain>
    </source>
</reference>
<gene>
    <name evidence="2" type="ORF">GRI91_12720</name>
</gene>
<evidence type="ECO:0000313" key="2">
    <source>
        <dbReference type="EMBL" id="MXO66622.1"/>
    </source>
</evidence>
<accession>A0A6I4T8N2</accession>
<dbReference type="InterPro" id="IPR018723">
    <property type="entry name" value="DUF2254_membrane"/>
</dbReference>